<feature type="transmembrane region" description="Helical" evidence="1">
    <location>
        <begin position="165"/>
        <end position="183"/>
    </location>
</feature>
<name>A0A5M6D1Y4_9BACT</name>
<proteinExistence type="predicted"/>
<feature type="transmembrane region" description="Helical" evidence="1">
    <location>
        <begin position="195"/>
        <end position="219"/>
    </location>
</feature>
<accession>A0A5M6D1Y4</accession>
<feature type="transmembrane region" description="Helical" evidence="1">
    <location>
        <begin position="344"/>
        <end position="361"/>
    </location>
</feature>
<organism evidence="2 3">
    <name type="scientific">Roseiconus nitratireducens</name>
    <dbReference type="NCBI Taxonomy" id="2605748"/>
    <lineage>
        <taxon>Bacteria</taxon>
        <taxon>Pseudomonadati</taxon>
        <taxon>Planctomycetota</taxon>
        <taxon>Planctomycetia</taxon>
        <taxon>Pirellulales</taxon>
        <taxon>Pirellulaceae</taxon>
        <taxon>Roseiconus</taxon>
    </lineage>
</organism>
<keyword evidence="3" id="KW-1185">Reference proteome</keyword>
<keyword evidence="1" id="KW-0472">Membrane</keyword>
<dbReference type="Proteomes" id="UP000324479">
    <property type="component" value="Unassembled WGS sequence"/>
</dbReference>
<evidence type="ECO:0000256" key="1">
    <source>
        <dbReference type="SAM" id="Phobius"/>
    </source>
</evidence>
<feature type="transmembrane region" description="Helical" evidence="1">
    <location>
        <begin position="274"/>
        <end position="297"/>
    </location>
</feature>
<feature type="transmembrane region" description="Helical" evidence="1">
    <location>
        <begin position="309"/>
        <end position="332"/>
    </location>
</feature>
<sequence length="517" mass="57874">MARSGRVTEESLPVVSEVDAEWSRREREGLLADDWPRRYVATVLGLTTIFALIYGSRVLSSGLWLDESITAWVTDGGLSQCVDRAWNFQGQSPLYFIVVWGLRQVLGDSELGLRLLSVVSTVGAVVIFFGIQRELRVGRDAWLGATAFALALWTHPDVALTARPYAAAVFFAVLATFLLLRMLKTESWVDPLGYTLAVATTISLHYVFATVLGFHLLLFCVTRYGHVTRRLVFRWIGCLICVAVLCVPLLPHLLLVREKATRYEISLPPRVHDLLYQSFVSDGLMPLAILVAGFGLLRPKLNFAAVDQDVVRIGVVWWIAGPLSIYCVYHLLGISLNVPRYYLWRLPAIGLLAVAGIQAVYPHRLVAAPTLLLLTFMVPAWQNVDRSGWREAIQWASLPGRLNDNCRVVVYSGLIESAEPGWLKDDSYRPYFLAPLKHYRVPGSADVLPILIPSTESFFDAEVDKIVCQRSQLVFYLDRNSPAGERLKQRLSQAGWTVDQCQQFRLAEVIVARSGSE</sequence>
<evidence type="ECO:0000313" key="2">
    <source>
        <dbReference type="EMBL" id="KAA5541343.1"/>
    </source>
</evidence>
<dbReference type="EMBL" id="VWOX01000010">
    <property type="protein sequence ID" value="KAA5541343.1"/>
    <property type="molecule type" value="Genomic_DNA"/>
</dbReference>
<feature type="transmembrane region" description="Helical" evidence="1">
    <location>
        <begin position="231"/>
        <end position="254"/>
    </location>
</feature>
<keyword evidence="1" id="KW-1133">Transmembrane helix</keyword>
<comment type="caution">
    <text evidence="2">The sequence shown here is derived from an EMBL/GenBank/DDBJ whole genome shotgun (WGS) entry which is preliminary data.</text>
</comment>
<dbReference type="AlphaFoldDB" id="A0A5M6D1Y4"/>
<protein>
    <submittedName>
        <fullName evidence="2">Uncharacterized protein</fullName>
    </submittedName>
</protein>
<reference evidence="2 3" key="1">
    <citation type="submission" date="2019-08" db="EMBL/GenBank/DDBJ databases">
        <authorList>
            <person name="Dhanesh K."/>
            <person name="Kumar G."/>
            <person name="Sasikala C."/>
            <person name="Venkata Ramana C."/>
        </authorList>
    </citation>
    <scope>NUCLEOTIDE SEQUENCE [LARGE SCALE GENOMIC DNA]</scope>
    <source>
        <strain evidence="2 3">JC645</strain>
    </source>
</reference>
<evidence type="ECO:0000313" key="3">
    <source>
        <dbReference type="Proteomes" id="UP000324479"/>
    </source>
</evidence>
<feature type="transmembrane region" description="Helical" evidence="1">
    <location>
        <begin position="111"/>
        <end position="131"/>
    </location>
</feature>
<gene>
    <name evidence="2" type="ORF">FYK55_17360</name>
</gene>
<feature type="transmembrane region" description="Helical" evidence="1">
    <location>
        <begin position="39"/>
        <end position="59"/>
    </location>
</feature>
<keyword evidence="1" id="KW-0812">Transmembrane</keyword>